<dbReference type="Proteomes" id="UP001596039">
    <property type="component" value="Unassembled WGS sequence"/>
</dbReference>
<dbReference type="Gene3D" id="1.20.120.450">
    <property type="entry name" value="dinb family like domain"/>
    <property type="match status" value="1"/>
</dbReference>
<dbReference type="SUPFAM" id="SSF109854">
    <property type="entry name" value="DinB/YfiT-like putative metalloenzymes"/>
    <property type="match status" value="1"/>
</dbReference>
<reference evidence="2" key="1">
    <citation type="journal article" date="2019" name="Int. J. Syst. Evol. Microbiol.">
        <title>The Global Catalogue of Microorganisms (GCM) 10K type strain sequencing project: providing services to taxonomists for standard genome sequencing and annotation.</title>
        <authorList>
            <consortium name="The Broad Institute Genomics Platform"/>
            <consortium name="The Broad Institute Genome Sequencing Center for Infectious Disease"/>
            <person name="Wu L."/>
            <person name="Ma J."/>
        </authorList>
    </citation>
    <scope>NUCLEOTIDE SEQUENCE [LARGE SCALE GENOMIC DNA]</scope>
    <source>
        <strain evidence="2">CGMCC 4.6997</strain>
    </source>
</reference>
<sequence>MDLSTWLVDELDDTVLRLSTQVLEIVPAEVRRERFPGGNSIDWAVFHVARHAALALRVAGHDPAMSDSLLAGLDPSVTAPASGLHEVQQPFLEFIETPLLEAYALSVLDEVRAYLSHLDEATLEVAPDVAGGLRSAGIDEGEFGWLYSMWSASRGFLVRWPMIGHVTNHVGEMIATRNQLGLSPFR</sequence>
<protein>
    <recommendedName>
        <fullName evidence="3">DinB family protein</fullName>
    </recommendedName>
</protein>
<accession>A0ABW0NN31</accession>
<gene>
    <name evidence="1" type="ORF">ACFPJ4_04160</name>
</gene>
<dbReference type="EMBL" id="JBHSMG010000001">
    <property type="protein sequence ID" value="MFC5501432.1"/>
    <property type="molecule type" value="Genomic_DNA"/>
</dbReference>
<keyword evidence="2" id="KW-1185">Reference proteome</keyword>
<comment type="caution">
    <text evidence="1">The sequence shown here is derived from an EMBL/GenBank/DDBJ whole genome shotgun (WGS) entry which is preliminary data.</text>
</comment>
<dbReference type="InterPro" id="IPR034660">
    <property type="entry name" value="DinB/YfiT-like"/>
</dbReference>
<proteinExistence type="predicted"/>
<evidence type="ECO:0008006" key="3">
    <source>
        <dbReference type="Google" id="ProtNLM"/>
    </source>
</evidence>
<organism evidence="1 2">
    <name type="scientific">Lysinimonas soli</name>
    <dbReference type="NCBI Taxonomy" id="1074233"/>
    <lineage>
        <taxon>Bacteria</taxon>
        <taxon>Bacillati</taxon>
        <taxon>Actinomycetota</taxon>
        <taxon>Actinomycetes</taxon>
        <taxon>Micrococcales</taxon>
        <taxon>Microbacteriaceae</taxon>
        <taxon>Lysinimonas</taxon>
    </lineage>
</organism>
<evidence type="ECO:0000313" key="1">
    <source>
        <dbReference type="EMBL" id="MFC5501432.1"/>
    </source>
</evidence>
<evidence type="ECO:0000313" key="2">
    <source>
        <dbReference type="Proteomes" id="UP001596039"/>
    </source>
</evidence>
<name>A0ABW0NN31_9MICO</name>
<dbReference type="RefSeq" id="WP_386739021.1">
    <property type="nucleotide sequence ID" value="NZ_JBHSMG010000001.1"/>
</dbReference>